<gene>
    <name evidence="1" type="ORF">O6H91_12G025900</name>
</gene>
<proteinExistence type="predicted"/>
<reference evidence="2" key="1">
    <citation type="journal article" date="2024" name="Proc. Natl. Acad. Sci. U.S.A.">
        <title>Extraordinary preservation of gene collinearity over three hundred million years revealed in homosporous lycophytes.</title>
        <authorList>
            <person name="Li C."/>
            <person name="Wickell D."/>
            <person name="Kuo L.Y."/>
            <person name="Chen X."/>
            <person name="Nie B."/>
            <person name="Liao X."/>
            <person name="Peng D."/>
            <person name="Ji J."/>
            <person name="Jenkins J."/>
            <person name="Williams M."/>
            <person name="Shu S."/>
            <person name="Plott C."/>
            <person name="Barry K."/>
            <person name="Rajasekar S."/>
            <person name="Grimwood J."/>
            <person name="Han X."/>
            <person name="Sun S."/>
            <person name="Hou Z."/>
            <person name="He W."/>
            <person name="Dai G."/>
            <person name="Sun C."/>
            <person name="Schmutz J."/>
            <person name="Leebens-Mack J.H."/>
            <person name="Li F.W."/>
            <person name="Wang L."/>
        </authorList>
    </citation>
    <scope>NUCLEOTIDE SEQUENCE [LARGE SCALE GENOMIC DNA]</scope>
    <source>
        <strain evidence="2">cv. PW_Plant_1</strain>
    </source>
</reference>
<organism evidence="1 2">
    <name type="scientific">Diphasiastrum complanatum</name>
    <name type="common">Issler's clubmoss</name>
    <name type="synonym">Lycopodium complanatum</name>
    <dbReference type="NCBI Taxonomy" id="34168"/>
    <lineage>
        <taxon>Eukaryota</taxon>
        <taxon>Viridiplantae</taxon>
        <taxon>Streptophyta</taxon>
        <taxon>Embryophyta</taxon>
        <taxon>Tracheophyta</taxon>
        <taxon>Lycopodiopsida</taxon>
        <taxon>Lycopodiales</taxon>
        <taxon>Lycopodiaceae</taxon>
        <taxon>Lycopodioideae</taxon>
        <taxon>Diphasiastrum</taxon>
    </lineage>
</organism>
<dbReference type="Proteomes" id="UP001162992">
    <property type="component" value="Chromosome 12"/>
</dbReference>
<comment type="caution">
    <text evidence="1">The sequence shown here is derived from an EMBL/GenBank/DDBJ whole genome shotgun (WGS) entry which is preliminary data.</text>
</comment>
<evidence type="ECO:0000313" key="2">
    <source>
        <dbReference type="Proteomes" id="UP001162992"/>
    </source>
</evidence>
<evidence type="ECO:0000313" key="1">
    <source>
        <dbReference type="EMBL" id="KAJ7535278.1"/>
    </source>
</evidence>
<accession>A0ACC2BZR2</accession>
<protein>
    <submittedName>
        <fullName evidence="1">Uncharacterized protein</fullName>
    </submittedName>
</protein>
<keyword evidence="2" id="KW-1185">Reference proteome</keyword>
<sequence>MLNNIEVVNKFAKLKIIQNLKSKFINLKNMVVPIYLIWRPTFSSWIELHAMWPSYIKQSRCLCNKFILLYFNICNPRFWTIVYFSRTIISKIRILWLFNIMN</sequence>
<name>A0ACC2BZR2_DIPCM</name>
<dbReference type="EMBL" id="CM055103">
    <property type="protein sequence ID" value="KAJ7535278.1"/>
    <property type="molecule type" value="Genomic_DNA"/>
</dbReference>